<organism evidence="4 5">
    <name type="scientific">Rhizobium metallidurans</name>
    <dbReference type="NCBI Taxonomy" id="1265931"/>
    <lineage>
        <taxon>Bacteria</taxon>
        <taxon>Pseudomonadati</taxon>
        <taxon>Pseudomonadota</taxon>
        <taxon>Alphaproteobacteria</taxon>
        <taxon>Hyphomicrobiales</taxon>
        <taxon>Rhizobiaceae</taxon>
        <taxon>Rhizobium/Agrobacterium group</taxon>
        <taxon>Rhizobium</taxon>
    </lineage>
</organism>
<dbReference type="PANTHER" id="PTHR10672">
    <property type="entry name" value="ADDUCIN"/>
    <property type="match status" value="1"/>
</dbReference>
<name>A0A7W6CPS7_9HYPH</name>
<dbReference type="EMBL" id="JACIDW010000003">
    <property type="protein sequence ID" value="MBB3964216.1"/>
    <property type="molecule type" value="Genomic_DNA"/>
</dbReference>
<dbReference type="AlphaFoldDB" id="A0A7W6CPS7"/>
<dbReference type="SUPFAM" id="SSF53639">
    <property type="entry name" value="AraD/HMP-PK domain-like"/>
    <property type="match status" value="1"/>
</dbReference>
<dbReference type="GO" id="GO:0051015">
    <property type="term" value="F:actin filament binding"/>
    <property type="evidence" value="ECO:0007669"/>
    <property type="project" value="TreeGrafter"/>
</dbReference>
<gene>
    <name evidence="4" type="ORF">GGQ67_001855</name>
</gene>
<dbReference type="NCBIfam" id="NF005068">
    <property type="entry name" value="PRK06486.1"/>
    <property type="match status" value="1"/>
</dbReference>
<comment type="caution">
    <text evidence="4">The sequence shown here is derived from an EMBL/GenBank/DDBJ whole genome shotgun (WGS) entry which is preliminary data.</text>
</comment>
<dbReference type="Proteomes" id="UP000582090">
    <property type="component" value="Unassembled WGS sequence"/>
</dbReference>
<dbReference type="InterPro" id="IPR001303">
    <property type="entry name" value="Aldolase_II/adducin_N"/>
</dbReference>
<evidence type="ECO:0000256" key="2">
    <source>
        <dbReference type="SAM" id="MobiDB-lite"/>
    </source>
</evidence>
<evidence type="ECO:0000256" key="1">
    <source>
        <dbReference type="ARBA" id="ARBA00037961"/>
    </source>
</evidence>
<evidence type="ECO:0000313" key="5">
    <source>
        <dbReference type="Proteomes" id="UP000582090"/>
    </source>
</evidence>
<comment type="similarity">
    <text evidence="1">Belongs to the aldolase class II family.</text>
</comment>
<accession>A0A7W6CPS7</accession>
<dbReference type="SMART" id="SM01007">
    <property type="entry name" value="Aldolase_II"/>
    <property type="match status" value="1"/>
</dbReference>
<dbReference type="InterPro" id="IPR036409">
    <property type="entry name" value="Aldolase_II/adducin_N_sf"/>
</dbReference>
<feature type="region of interest" description="Disordered" evidence="2">
    <location>
        <begin position="1"/>
        <end position="21"/>
    </location>
</feature>
<dbReference type="InterPro" id="IPR051017">
    <property type="entry name" value="Aldolase-II_Adducin_sf"/>
</dbReference>
<dbReference type="RefSeq" id="WP_183899842.1">
    <property type="nucleotide sequence ID" value="NZ_JACIDW010000003.1"/>
</dbReference>
<dbReference type="PANTHER" id="PTHR10672:SF3">
    <property type="entry name" value="PROTEIN HU-LI TAI SHAO"/>
    <property type="match status" value="1"/>
</dbReference>
<dbReference type="Pfam" id="PF00596">
    <property type="entry name" value="Aldolase_II"/>
    <property type="match status" value="1"/>
</dbReference>
<proteinExistence type="inferred from homology"/>
<dbReference type="NCBIfam" id="NF005451">
    <property type="entry name" value="PRK07044.1"/>
    <property type="match status" value="1"/>
</dbReference>
<reference evidence="4 5" key="1">
    <citation type="submission" date="2020-08" db="EMBL/GenBank/DDBJ databases">
        <title>Genomic Encyclopedia of Type Strains, Phase IV (KMG-IV): sequencing the most valuable type-strain genomes for metagenomic binning, comparative biology and taxonomic classification.</title>
        <authorList>
            <person name="Goeker M."/>
        </authorList>
    </citation>
    <scope>NUCLEOTIDE SEQUENCE [LARGE SCALE GENOMIC DNA]</scope>
    <source>
        <strain evidence="4 5">DSM 26575</strain>
    </source>
</reference>
<dbReference type="Gene3D" id="3.40.225.10">
    <property type="entry name" value="Class II aldolase/adducin N-terminal domain"/>
    <property type="match status" value="1"/>
</dbReference>
<dbReference type="FunFam" id="3.40.225.10:FF:000009">
    <property type="entry name" value="Class II aldolase/adducin N-terminal"/>
    <property type="match status" value="1"/>
</dbReference>
<dbReference type="GO" id="GO:0005856">
    <property type="term" value="C:cytoskeleton"/>
    <property type="evidence" value="ECO:0007669"/>
    <property type="project" value="TreeGrafter"/>
</dbReference>
<feature type="domain" description="Class II aldolase/adducin N-terminal" evidence="3">
    <location>
        <begin position="32"/>
        <end position="213"/>
    </location>
</feature>
<sequence length="265" mass="29417">MAHSLNKSSAATGTSGANQPQLDTEEVWQARADLAACFRMAARHGLEEGICNHFSALVPGYDDLFIVNPYGYAFRELTASKLLICDFHGNVVSGEGEPEATAFYIHARIHARVPRARVAFHTHMPYATALSMTEGEPLIFAGQTALKFYGRTAYDRDYNGLALDEREGDRIANAIGDADIVFMKHHGVMVLAPNIAEAWDDLYYLERACQVQTLALSTGRQVLPVDPDIAEAAYRQMREGDPESARLHLEAIKRMLDAEEPQYRD</sequence>
<evidence type="ECO:0000259" key="3">
    <source>
        <dbReference type="SMART" id="SM01007"/>
    </source>
</evidence>
<protein>
    <submittedName>
        <fullName evidence="4">Ribulose-5-phosphate 4-epimerase/fuculose-1-phosphate aldolase</fullName>
    </submittedName>
</protein>
<keyword evidence="5" id="KW-1185">Reference proteome</keyword>
<evidence type="ECO:0000313" key="4">
    <source>
        <dbReference type="EMBL" id="MBB3964216.1"/>
    </source>
</evidence>